<organism evidence="5 6">
    <name type="scientific">Clostridium butyricum</name>
    <dbReference type="NCBI Taxonomy" id="1492"/>
    <lineage>
        <taxon>Bacteria</taxon>
        <taxon>Bacillati</taxon>
        <taxon>Bacillota</taxon>
        <taxon>Clostridia</taxon>
        <taxon>Eubacteriales</taxon>
        <taxon>Clostridiaceae</taxon>
        <taxon>Clostridium</taxon>
    </lineage>
</organism>
<name>A0A2S7F5S2_CLOBU</name>
<sequence>MKVYEIKLKVFMLKKVTVDNIQTIVSEFIDSALAKNEQLLQMHNENKFKFYCFGGFYPLEDDKIYKSDKIYTLTLRTIDRRIAEFFNNDLINNYTNFIKGLTSEIRILPKKHIEKIYSLTPVILKNDNGYWKNVISLEDFEKRLKENLIKKYNNLSDEKLDEDFELYTGLEFKNRKPIANEYKGIKLLGDKVSLNISENKTAQDLAYMCLGTGLLEMNARGYGFCNYRWL</sequence>
<dbReference type="Gene3D" id="3.30.70.1900">
    <property type="match status" value="1"/>
</dbReference>
<gene>
    <name evidence="5" type="ORF">AWN73_05805</name>
</gene>
<dbReference type="PANTHER" id="PTHR36984">
    <property type="entry name" value="CRISPR-ASSOCIATED ENDORIBONUCLEASE CAS6 1"/>
    <property type="match status" value="1"/>
</dbReference>
<evidence type="ECO:0000256" key="2">
    <source>
        <dbReference type="ARBA" id="ARBA00022884"/>
    </source>
</evidence>
<protein>
    <submittedName>
        <fullName evidence="5">CRISPR-associated protein Cas6</fullName>
    </submittedName>
</protein>
<feature type="domain" description="CRISPR associated protein Cas6 C-terminal" evidence="4">
    <location>
        <begin position="116"/>
        <end position="226"/>
    </location>
</feature>
<evidence type="ECO:0000313" key="5">
    <source>
        <dbReference type="EMBL" id="PPV12051.1"/>
    </source>
</evidence>
<dbReference type="PANTHER" id="PTHR36984:SF1">
    <property type="entry name" value="CRISPR-ASSOCIATED ENDORIBONUCLEASE CAS6 1"/>
    <property type="match status" value="1"/>
</dbReference>
<keyword evidence="3" id="KW-0051">Antiviral defense</keyword>
<dbReference type="AlphaFoldDB" id="A0A2S7F5S2"/>
<dbReference type="RefSeq" id="WP_024039831.1">
    <property type="nucleotide sequence ID" value="NZ_JBFNYE010000020.1"/>
</dbReference>
<accession>A0A2S7F5S2</accession>
<dbReference type="Proteomes" id="UP000238081">
    <property type="component" value="Unassembled WGS sequence"/>
</dbReference>
<evidence type="ECO:0000256" key="3">
    <source>
        <dbReference type="ARBA" id="ARBA00023118"/>
    </source>
</evidence>
<keyword evidence="2" id="KW-0694">RNA-binding</keyword>
<reference evidence="5 6" key="1">
    <citation type="submission" date="2016-01" db="EMBL/GenBank/DDBJ databases">
        <title>Characterization of the Clostridium difficile lineages that are prevalent in Hong Kong and China.</title>
        <authorList>
            <person name="Kwok J.S.-L."/>
            <person name="Lam W.-Y."/>
            <person name="Ip M."/>
            <person name="Chan T.-F."/>
            <person name="Hawkey P.M."/>
            <person name="Tsui S.K.-W."/>
        </authorList>
    </citation>
    <scope>NUCLEOTIDE SEQUENCE [LARGE SCALE GENOMIC DNA]</scope>
    <source>
        <strain evidence="5 6">300064</strain>
    </source>
</reference>
<dbReference type="InterPro" id="IPR045747">
    <property type="entry name" value="CRISPR-assoc_prot_Cas6_N_sf"/>
</dbReference>
<evidence type="ECO:0000259" key="4">
    <source>
        <dbReference type="Pfam" id="PF01881"/>
    </source>
</evidence>
<comment type="similarity">
    <text evidence="1">Belongs to the CRISPR-associated protein Cas6/Cse3/CasE family.</text>
</comment>
<dbReference type="GO" id="GO:0003723">
    <property type="term" value="F:RNA binding"/>
    <property type="evidence" value="ECO:0007669"/>
    <property type="project" value="UniProtKB-KW"/>
</dbReference>
<dbReference type="InterPro" id="IPR049435">
    <property type="entry name" value="Cas_Cas6_C"/>
</dbReference>
<dbReference type="InterPro" id="IPR010156">
    <property type="entry name" value="CRISPR-assoc_prot_Cas6"/>
</dbReference>
<dbReference type="Pfam" id="PF01881">
    <property type="entry name" value="Cas_Cas6_C"/>
    <property type="match status" value="1"/>
</dbReference>
<dbReference type="EMBL" id="LRDH01000162">
    <property type="protein sequence ID" value="PPV12051.1"/>
    <property type="molecule type" value="Genomic_DNA"/>
</dbReference>
<proteinExistence type="inferred from homology"/>
<comment type="caution">
    <text evidence="5">The sequence shown here is derived from an EMBL/GenBank/DDBJ whole genome shotgun (WGS) entry which is preliminary data.</text>
</comment>
<evidence type="ECO:0000256" key="1">
    <source>
        <dbReference type="ARBA" id="ARBA00005937"/>
    </source>
</evidence>
<dbReference type="Gene3D" id="3.30.70.1890">
    <property type="match status" value="1"/>
</dbReference>
<dbReference type="GO" id="GO:0016788">
    <property type="term" value="F:hydrolase activity, acting on ester bonds"/>
    <property type="evidence" value="ECO:0007669"/>
    <property type="project" value="InterPro"/>
</dbReference>
<evidence type="ECO:0000313" key="6">
    <source>
        <dbReference type="Proteomes" id="UP000238081"/>
    </source>
</evidence>
<dbReference type="GO" id="GO:0051607">
    <property type="term" value="P:defense response to virus"/>
    <property type="evidence" value="ECO:0007669"/>
    <property type="project" value="UniProtKB-KW"/>
</dbReference>
<dbReference type="NCBIfam" id="TIGR01877">
    <property type="entry name" value="cas_cas6"/>
    <property type="match status" value="1"/>
</dbReference>